<keyword evidence="2" id="KW-1185">Reference proteome</keyword>
<protein>
    <recommendedName>
        <fullName evidence="3">Tetratricopeptide repeat protein</fullName>
    </recommendedName>
</protein>
<gene>
    <name evidence="1" type="ORF">DR950_11965</name>
</gene>
<dbReference type="Proteomes" id="UP000263377">
    <property type="component" value="Unassembled WGS sequence"/>
</dbReference>
<dbReference type="RefSeq" id="WP_117486999.1">
    <property type="nucleotide sequence ID" value="NZ_QVIG01000001.1"/>
</dbReference>
<organism evidence="1 2">
    <name type="scientific">Kitasatospora xanthocidica</name>
    <dbReference type="NCBI Taxonomy" id="83382"/>
    <lineage>
        <taxon>Bacteria</taxon>
        <taxon>Bacillati</taxon>
        <taxon>Actinomycetota</taxon>
        <taxon>Actinomycetes</taxon>
        <taxon>Kitasatosporales</taxon>
        <taxon>Streptomycetaceae</taxon>
        <taxon>Kitasatospora</taxon>
    </lineage>
</organism>
<name>A0A372ZTA0_9ACTN</name>
<accession>A0A372ZTA0</accession>
<evidence type="ECO:0000313" key="2">
    <source>
        <dbReference type="Proteomes" id="UP000263377"/>
    </source>
</evidence>
<dbReference type="EMBL" id="QVIG01000001">
    <property type="protein sequence ID" value="RGD58405.1"/>
    <property type="molecule type" value="Genomic_DNA"/>
</dbReference>
<evidence type="ECO:0008006" key="3">
    <source>
        <dbReference type="Google" id="ProtNLM"/>
    </source>
</evidence>
<evidence type="ECO:0000313" key="1">
    <source>
        <dbReference type="EMBL" id="RGD58405.1"/>
    </source>
</evidence>
<sequence>MTSRPRTPNTKLAALMKQAQWGNDQLARAVNRVGCEAGLRLTYDKSAISYWLSGTIPRAEVQEVVREVFSRRLRRPVTPEETGFGSGDGKEHSKGVLSDLMSIGRSDMDPSRRGVLTAGLYSLALTLPEFEESPERITRAAAGRTVRVGNGEVQTVRTVTDRIAGILDELGAAHARPMAAAFLVNSVGPWLQASGTTQVKADLLAAAADLTYLTGWMAMYETAHGLGQKYYVQALKLAREAQDHVTYCRTLRGMALQASNLGYGPKALELADSAAEAAPASGPRLRAFLAGQQAHGAAMVKDRRQAFARLAETETALAQADGRNDSIGGYDQTAYHFHVSHVLYELGDLPGAVKELQLSNRARPANEKQGRVHGNGLLARRQMELGHVEAACATWDTFLDDYVTLSSVRGDEHFRALNTALPTHAANGTVRRLRERTREVARQKAA</sequence>
<proteinExistence type="predicted"/>
<dbReference type="AlphaFoldDB" id="A0A372ZTA0"/>
<comment type="caution">
    <text evidence="1">The sequence shown here is derived from an EMBL/GenBank/DDBJ whole genome shotgun (WGS) entry which is preliminary data.</text>
</comment>
<reference evidence="1 2" key="1">
    <citation type="submission" date="2018-08" db="EMBL/GenBank/DDBJ databases">
        <title>Diversity &amp; Physiological Properties of Lignin-Decomposing Actinobacteria from Soil.</title>
        <authorList>
            <person name="Roh S.G."/>
            <person name="Kim S.B."/>
        </authorList>
    </citation>
    <scope>NUCLEOTIDE SEQUENCE [LARGE SCALE GENOMIC DNA]</scope>
    <source>
        <strain evidence="1 2">MMS17-GH009</strain>
    </source>
</reference>